<evidence type="ECO:0000313" key="2">
    <source>
        <dbReference type="Proteomes" id="UP000198623"/>
    </source>
</evidence>
<name>A0A1I2PWH2_9GAMM</name>
<dbReference type="RefSeq" id="WP_232349060.1">
    <property type="nucleotide sequence ID" value="NZ_FOOU01000004.1"/>
</dbReference>
<dbReference type="NCBIfam" id="TIGR02450">
    <property type="entry name" value="TIGR02450 family Trp-rich protein"/>
    <property type="match status" value="1"/>
</dbReference>
<gene>
    <name evidence="1" type="ORF">SAMN05216175_10491</name>
</gene>
<protein>
    <recommendedName>
        <fullName evidence="3">TIGR02450 family Trp-rich protein</fullName>
    </recommendedName>
</protein>
<dbReference type="AlphaFoldDB" id="A0A1I2PWH2"/>
<keyword evidence="2" id="KW-1185">Reference proteome</keyword>
<reference evidence="2" key="1">
    <citation type="submission" date="2016-10" db="EMBL/GenBank/DDBJ databases">
        <authorList>
            <person name="Varghese N."/>
            <person name="Submissions S."/>
        </authorList>
    </citation>
    <scope>NUCLEOTIDE SEQUENCE [LARGE SCALE GENOMIC DNA]</scope>
    <source>
        <strain evidence="2">CGMCC 1.10971</strain>
    </source>
</reference>
<dbReference type="Proteomes" id="UP000198623">
    <property type="component" value="Unassembled WGS sequence"/>
</dbReference>
<accession>A0A1I2PWH2</accession>
<dbReference type="STRING" id="1045558.SAMN05216175_10491"/>
<dbReference type="EMBL" id="FOOU01000004">
    <property type="protein sequence ID" value="SFG19960.1"/>
    <property type="molecule type" value="Genomic_DNA"/>
</dbReference>
<sequence>MNQSGHINRFNANKLLLSKWTATAPIDKQKHFIVTELVTELTEDELEEKVIGCVLEAVINKQAFQIDWKELKDADRWTQGWK</sequence>
<evidence type="ECO:0000313" key="1">
    <source>
        <dbReference type="EMBL" id="SFG19960.1"/>
    </source>
</evidence>
<dbReference type="InterPro" id="IPR012663">
    <property type="entry name" value="CHP02450_Tryp"/>
</dbReference>
<evidence type="ECO:0008006" key="3">
    <source>
        <dbReference type="Google" id="ProtNLM"/>
    </source>
</evidence>
<proteinExistence type="predicted"/>
<organism evidence="1 2">
    <name type="scientific">Neptunomonas qingdaonensis</name>
    <dbReference type="NCBI Taxonomy" id="1045558"/>
    <lineage>
        <taxon>Bacteria</taxon>
        <taxon>Pseudomonadati</taxon>
        <taxon>Pseudomonadota</taxon>
        <taxon>Gammaproteobacteria</taxon>
        <taxon>Oceanospirillales</taxon>
        <taxon>Oceanospirillaceae</taxon>
        <taxon>Neptunomonas</taxon>
    </lineage>
</organism>
<dbReference type="Pfam" id="PF09493">
    <property type="entry name" value="DUF2389"/>
    <property type="match status" value="1"/>
</dbReference>